<dbReference type="Proteomes" id="UP000011668">
    <property type="component" value="Unassembled WGS sequence"/>
</dbReference>
<gene>
    <name evidence="2" type="ORF">AG1IA_03135</name>
</gene>
<accession>L8X177</accession>
<dbReference type="AlphaFoldDB" id="L8X177"/>
<evidence type="ECO:0000313" key="3">
    <source>
        <dbReference type="Proteomes" id="UP000011668"/>
    </source>
</evidence>
<feature type="transmembrane region" description="Helical" evidence="1">
    <location>
        <begin position="6"/>
        <end position="36"/>
    </location>
</feature>
<dbReference type="HOGENOM" id="CLU_2777664_0_0_1"/>
<keyword evidence="1" id="KW-0812">Transmembrane</keyword>
<evidence type="ECO:0000313" key="2">
    <source>
        <dbReference type="EMBL" id="ELU42832.1"/>
    </source>
</evidence>
<protein>
    <submittedName>
        <fullName evidence="2">Uncharacterized protein</fullName>
    </submittedName>
</protein>
<keyword evidence="1" id="KW-0472">Membrane</keyword>
<name>L8X177_THACA</name>
<sequence length="69" mass="7792">MGVYVYLLGCLCILGSFSNVYTLAFIRFTIGFAILLSNYDCKCMQQYTSFPHFLLEIQAASMATSWLDS</sequence>
<keyword evidence="3" id="KW-1185">Reference proteome</keyword>
<proteinExistence type="predicted"/>
<dbReference type="EMBL" id="AFRT01000704">
    <property type="protein sequence ID" value="ELU42832.1"/>
    <property type="molecule type" value="Genomic_DNA"/>
</dbReference>
<comment type="caution">
    <text evidence="2">The sequence shown here is derived from an EMBL/GenBank/DDBJ whole genome shotgun (WGS) entry which is preliminary data.</text>
</comment>
<evidence type="ECO:0000256" key="1">
    <source>
        <dbReference type="SAM" id="Phobius"/>
    </source>
</evidence>
<organism evidence="2 3">
    <name type="scientific">Thanatephorus cucumeris (strain AG1-IA)</name>
    <name type="common">Rice sheath blight fungus</name>
    <name type="synonym">Rhizoctonia solani</name>
    <dbReference type="NCBI Taxonomy" id="983506"/>
    <lineage>
        <taxon>Eukaryota</taxon>
        <taxon>Fungi</taxon>
        <taxon>Dikarya</taxon>
        <taxon>Basidiomycota</taxon>
        <taxon>Agaricomycotina</taxon>
        <taxon>Agaricomycetes</taxon>
        <taxon>Cantharellales</taxon>
        <taxon>Ceratobasidiaceae</taxon>
        <taxon>Rhizoctonia</taxon>
        <taxon>Rhizoctonia solani AG-1</taxon>
    </lineage>
</organism>
<keyword evidence="1" id="KW-1133">Transmembrane helix</keyword>
<reference evidence="2 3" key="1">
    <citation type="journal article" date="2013" name="Nat. Commun.">
        <title>The evolution and pathogenic mechanisms of the rice sheath blight pathogen.</title>
        <authorList>
            <person name="Zheng A."/>
            <person name="Lin R."/>
            <person name="Xu L."/>
            <person name="Qin P."/>
            <person name="Tang C."/>
            <person name="Ai P."/>
            <person name="Zhang D."/>
            <person name="Liu Y."/>
            <person name="Sun Z."/>
            <person name="Feng H."/>
            <person name="Wang Y."/>
            <person name="Chen Y."/>
            <person name="Liang X."/>
            <person name="Fu R."/>
            <person name="Li Q."/>
            <person name="Zhang J."/>
            <person name="Yu X."/>
            <person name="Xie Z."/>
            <person name="Ding L."/>
            <person name="Guan P."/>
            <person name="Tang J."/>
            <person name="Liang Y."/>
            <person name="Wang S."/>
            <person name="Deng Q."/>
            <person name="Li S."/>
            <person name="Zhu J."/>
            <person name="Wang L."/>
            <person name="Liu H."/>
            <person name="Li P."/>
        </authorList>
    </citation>
    <scope>NUCLEOTIDE SEQUENCE [LARGE SCALE GENOMIC DNA]</scope>
    <source>
        <strain evidence="3">AG-1 IA</strain>
    </source>
</reference>